<organism evidence="11 12">
    <name type="scientific">Rhynchospora pubera</name>
    <dbReference type="NCBI Taxonomy" id="906938"/>
    <lineage>
        <taxon>Eukaryota</taxon>
        <taxon>Viridiplantae</taxon>
        <taxon>Streptophyta</taxon>
        <taxon>Embryophyta</taxon>
        <taxon>Tracheophyta</taxon>
        <taxon>Spermatophyta</taxon>
        <taxon>Magnoliopsida</taxon>
        <taxon>Liliopsida</taxon>
        <taxon>Poales</taxon>
        <taxon>Cyperaceae</taxon>
        <taxon>Cyperoideae</taxon>
        <taxon>Rhynchosporeae</taxon>
        <taxon>Rhynchospora</taxon>
    </lineage>
</organism>
<feature type="domain" description="Calmodulin binding protein-like N-terminal" evidence="8">
    <location>
        <begin position="81"/>
        <end position="225"/>
    </location>
</feature>
<evidence type="ECO:0000256" key="6">
    <source>
        <dbReference type="ARBA" id="ARBA00023163"/>
    </source>
</evidence>
<dbReference type="InterPro" id="IPR046830">
    <property type="entry name" value="Calmod_bind_M"/>
</dbReference>
<comment type="caution">
    <text evidence="11">The sequence shown here is derived from an EMBL/GenBank/DDBJ whole genome shotgun (WGS) entry which is preliminary data.</text>
</comment>
<evidence type="ECO:0000313" key="11">
    <source>
        <dbReference type="EMBL" id="KAJ4765466.1"/>
    </source>
</evidence>
<dbReference type="AlphaFoldDB" id="A0AAV8DEE6"/>
<keyword evidence="7" id="KW-0539">Nucleus</keyword>
<protein>
    <recommendedName>
        <fullName evidence="13">Calmodulin-binding protein</fullName>
    </recommendedName>
</protein>
<evidence type="ECO:0000259" key="8">
    <source>
        <dbReference type="Pfam" id="PF07887"/>
    </source>
</evidence>
<dbReference type="GO" id="GO:0080142">
    <property type="term" value="P:regulation of salicylic acid biosynthetic process"/>
    <property type="evidence" value="ECO:0007669"/>
    <property type="project" value="TreeGrafter"/>
</dbReference>
<keyword evidence="6" id="KW-0804">Transcription</keyword>
<dbReference type="PANTHER" id="PTHR31713">
    <property type="entry name" value="OS02G0177800 PROTEIN"/>
    <property type="match status" value="1"/>
</dbReference>
<keyword evidence="5" id="KW-0010">Activator</keyword>
<dbReference type="InterPro" id="IPR046829">
    <property type="entry name" value="Calmod_bind_C"/>
</dbReference>
<dbReference type="Pfam" id="PF07887">
    <property type="entry name" value="Calmodulin_bind"/>
    <property type="match status" value="1"/>
</dbReference>
<keyword evidence="12" id="KW-1185">Reference proteome</keyword>
<evidence type="ECO:0000259" key="9">
    <source>
        <dbReference type="Pfam" id="PF20451"/>
    </source>
</evidence>
<dbReference type="EMBL" id="JAMFTS010000004">
    <property type="protein sequence ID" value="KAJ4765466.1"/>
    <property type="molecule type" value="Genomic_DNA"/>
</dbReference>
<evidence type="ECO:0008006" key="13">
    <source>
        <dbReference type="Google" id="ProtNLM"/>
    </source>
</evidence>
<evidence type="ECO:0000256" key="3">
    <source>
        <dbReference type="ARBA" id="ARBA00023015"/>
    </source>
</evidence>
<dbReference type="GO" id="GO:0005516">
    <property type="term" value="F:calmodulin binding"/>
    <property type="evidence" value="ECO:0007669"/>
    <property type="project" value="InterPro"/>
</dbReference>
<comment type="subcellular location">
    <subcellularLocation>
        <location evidence="1">Nucleus</location>
    </subcellularLocation>
</comment>
<keyword evidence="3" id="KW-0805">Transcription regulation</keyword>
<evidence type="ECO:0000259" key="10">
    <source>
        <dbReference type="Pfam" id="PF20452"/>
    </source>
</evidence>
<gene>
    <name evidence="11" type="ORF">LUZ62_075841</name>
</gene>
<dbReference type="InterPro" id="IPR046831">
    <property type="entry name" value="Calmodulin_bind_N"/>
</dbReference>
<dbReference type="Pfam" id="PF20452">
    <property type="entry name" value="Calmod_bind_C"/>
    <property type="match status" value="1"/>
</dbReference>
<evidence type="ECO:0000256" key="7">
    <source>
        <dbReference type="ARBA" id="ARBA00023242"/>
    </source>
</evidence>
<dbReference type="InterPro" id="IPR012416">
    <property type="entry name" value="CBP60"/>
</dbReference>
<feature type="domain" description="Calmodulin binding protein C-terminal" evidence="10">
    <location>
        <begin position="307"/>
        <end position="366"/>
    </location>
</feature>
<evidence type="ECO:0000313" key="12">
    <source>
        <dbReference type="Proteomes" id="UP001140206"/>
    </source>
</evidence>
<proteinExistence type="inferred from homology"/>
<dbReference type="GO" id="GO:0005634">
    <property type="term" value="C:nucleus"/>
    <property type="evidence" value="ECO:0007669"/>
    <property type="project" value="UniProtKB-SubCell"/>
</dbReference>
<name>A0AAV8DEE6_9POAL</name>
<evidence type="ECO:0000256" key="4">
    <source>
        <dbReference type="ARBA" id="ARBA00023125"/>
    </source>
</evidence>
<comment type="similarity">
    <text evidence="2">Belongs to the plant ACBP60 protein family.</text>
</comment>
<sequence>MEDRLRGDQREDQTRPRDRPIWDLRQTLEFDPLPSGAAMVLEDLLRQMVREEVERSIGLIPRNLERQSQMQIPSSPEIPLYQLIFKNQPKTPIFAGARIQDHEGSPLQIQLVVGPTRSPCSSPSPIKIELVVLDGDFPSHDDWTSEEFEKAVVKERTGRRPLLSGDVSNITMRDGSTTIGDLQFTDNSSWIRNRHFRIGVRVMPGINDRTFIKESMTEKFTVKDHRGELCRKHYPPVLTDEVWRLEKIGKNGTSHKKLSESNIHNIQDFLKLHSVDPGQLRHILNGVKDRNLERVINHASKCDLGDKIYCYSGQNAVKIFLNSICQVVQITIDGFPHTIEELPKNYRDYVRQLVREAYQQWNNLREADDVDANVALIQSQNLVQTEAGQVQWYQNSSQDSGIIEFKGEADEGSSSNSFQFDGVSSMEWSHEFNQMP</sequence>
<evidence type="ECO:0000256" key="2">
    <source>
        <dbReference type="ARBA" id="ARBA00007214"/>
    </source>
</evidence>
<dbReference type="GO" id="GO:0003700">
    <property type="term" value="F:DNA-binding transcription factor activity"/>
    <property type="evidence" value="ECO:0007669"/>
    <property type="project" value="TreeGrafter"/>
</dbReference>
<reference evidence="11" key="1">
    <citation type="submission" date="2022-08" db="EMBL/GenBank/DDBJ databases">
        <authorList>
            <person name="Marques A."/>
        </authorList>
    </citation>
    <scope>NUCLEOTIDE SEQUENCE</scope>
    <source>
        <strain evidence="11">RhyPub2mFocal</strain>
        <tissue evidence="11">Leaves</tissue>
    </source>
</reference>
<dbReference type="PANTHER" id="PTHR31713:SF42">
    <property type="entry name" value="PROTEIN SAR DEFICIENT 1"/>
    <property type="match status" value="1"/>
</dbReference>
<evidence type="ECO:0000256" key="1">
    <source>
        <dbReference type="ARBA" id="ARBA00004123"/>
    </source>
</evidence>
<keyword evidence="4" id="KW-0238">DNA-binding</keyword>
<dbReference type="Pfam" id="PF20451">
    <property type="entry name" value="Calmod_bind_M"/>
    <property type="match status" value="1"/>
</dbReference>
<accession>A0AAV8DEE6</accession>
<dbReference type="Proteomes" id="UP001140206">
    <property type="component" value="Chromosome 4"/>
</dbReference>
<feature type="domain" description="Calmodulin binding protein central" evidence="9">
    <location>
        <begin position="238"/>
        <end position="302"/>
    </location>
</feature>
<evidence type="ECO:0000256" key="5">
    <source>
        <dbReference type="ARBA" id="ARBA00023159"/>
    </source>
</evidence>
<dbReference type="GO" id="GO:0043565">
    <property type="term" value="F:sequence-specific DNA binding"/>
    <property type="evidence" value="ECO:0007669"/>
    <property type="project" value="TreeGrafter"/>
</dbReference>